<reference evidence="2" key="1">
    <citation type="submission" date="2014-02" db="EMBL/GenBank/DDBJ databases">
        <title>Expanding our view of genomic diversity in Candidatus Accumulibacter clades.</title>
        <authorList>
            <person name="Skennerton C.T."/>
            <person name="Barr J.J."/>
            <person name="Slater F.R."/>
            <person name="Bond P.L."/>
            <person name="Tyson G.W."/>
        </authorList>
    </citation>
    <scope>NUCLEOTIDE SEQUENCE [LARGE SCALE GENOMIC DNA]</scope>
</reference>
<evidence type="ECO:0000256" key="1">
    <source>
        <dbReference type="SAM" id="MobiDB-lite"/>
    </source>
</evidence>
<evidence type="ECO:0000313" key="3">
    <source>
        <dbReference type="Proteomes" id="UP000020218"/>
    </source>
</evidence>
<dbReference type="EMBL" id="JFAX01000054">
    <property type="protein sequence ID" value="EXI63697.1"/>
    <property type="molecule type" value="Genomic_DNA"/>
</dbReference>
<dbReference type="STRING" id="1454001.AW08_03924"/>
<organism evidence="2 3">
    <name type="scientific">Candidatus Accumulibacter adjunctus</name>
    <dbReference type="NCBI Taxonomy" id="1454001"/>
    <lineage>
        <taxon>Bacteria</taxon>
        <taxon>Pseudomonadati</taxon>
        <taxon>Pseudomonadota</taxon>
        <taxon>Betaproteobacteria</taxon>
        <taxon>Candidatus Accumulibacter</taxon>
    </lineage>
</organism>
<comment type="caution">
    <text evidence="2">The sequence shown here is derived from an EMBL/GenBank/DDBJ whole genome shotgun (WGS) entry which is preliminary data.</text>
</comment>
<accession>A0A011NGK8</accession>
<protein>
    <submittedName>
        <fullName evidence="2">Uncharacterized protein</fullName>
    </submittedName>
</protein>
<name>A0A011NGK8_9PROT</name>
<feature type="region of interest" description="Disordered" evidence="1">
    <location>
        <begin position="1"/>
        <end position="20"/>
    </location>
</feature>
<proteinExistence type="predicted"/>
<keyword evidence="3" id="KW-1185">Reference proteome</keyword>
<evidence type="ECO:0000313" key="2">
    <source>
        <dbReference type="EMBL" id="EXI63697.1"/>
    </source>
</evidence>
<sequence length="212" mass="22743">MDTGGQRGPSKVPREFTESEVRAAGGLSVPCIGRFAKRSGKPDMARSASQWDRGISVPRGSFAGLEGARSYQSSRPVGPARVSSRVMRFHHSPDRWPRDDLVDIGKKARVWLAAASPQDRLPKDRSASLANPIFGNVHAMREGSLTGAIKSVLPKFRGVGAGNLCVRVFESTEGAADQRTSTHREASCTSGRRSLTVGSLPFGSMPLRLEAA</sequence>
<dbReference type="AlphaFoldDB" id="A0A011NGK8"/>
<dbReference type="Proteomes" id="UP000020218">
    <property type="component" value="Unassembled WGS sequence"/>
</dbReference>
<gene>
    <name evidence="2" type="ORF">AW08_03924</name>
</gene>